<organism evidence="3 4">
    <name type="scientific">Mycolicibacterium fallax</name>
    <name type="common">Mycobacterium fallax</name>
    <dbReference type="NCBI Taxonomy" id="1793"/>
    <lineage>
        <taxon>Bacteria</taxon>
        <taxon>Bacillati</taxon>
        <taxon>Actinomycetota</taxon>
        <taxon>Actinomycetes</taxon>
        <taxon>Mycobacteriales</taxon>
        <taxon>Mycobacteriaceae</taxon>
        <taxon>Mycolicibacterium</taxon>
    </lineage>
</organism>
<feature type="compositionally biased region" description="Basic and acidic residues" evidence="2">
    <location>
        <begin position="358"/>
        <end position="377"/>
    </location>
</feature>
<feature type="compositionally biased region" description="Low complexity" evidence="2">
    <location>
        <begin position="247"/>
        <end position="258"/>
    </location>
</feature>
<name>A0A1X1RNH0_MYCFA</name>
<reference evidence="3 4" key="1">
    <citation type="submission" date="2016-01" db="EMBL/GenBank/DDBJ databases">
        <title>The new phylogeny of the genus Mycobacterium.</title>
        <authorList>
            <person name="Tarcisio F."/>
            <person name="Conor M."/>
            <person name="Antonella G."/>
            <person name="Elisabetta G."/>
            <person name="Giulia F.S."/>
            <person name="Sara T."/>
            <person name="Anna F."/>
            <person name="Clotilde B."/>
            <person name="Roberto B."/>
            <person name="Veronica D.S."/>
            <person name="Fabio R."/>
            <person name="Monica P."/>
            <person name="Olivier J."/>
            <person name="Enrico T."/>
            <person name="Nicola S."/>
        </authorList>
    </citation>
    <scope>NUCLEOTIDE SEQUENCE [LARGE SCALE GENOMIC DNA]</scope>
    <source>
        <strain evidence="3 4">DSM 44179</strain>
    </source>
</reference>
<feature type="compositionally biased region" description="Basic and acidic residues" evidence="2">
    <location>
        <begin position="125"/>
        <end position="147"/>
    </location>
</feature>
<dbReference type="Proteomes" id="UP000193484">
    <property type="component" value="Unassembled WGS sequence"/>
</dbReference>
<protein>
    <submittedName>
        <fullName evidence="3">Uncharacterized protein</fullName>
    </submittedName>
</protein>
<keyword evidence="1" id="KW-0175">Coiled coil</keyword>
<feature type="compositionally biased region" description="Basic and acidic residues" evidence="2">
    <location>
        <begin position="326"/>
        <end position="339"/>
    </location>
</feature>
<sequence length="385" mass="40453">MADSPLTIDPTEFQGIVADAFGGRLAKLNGSVTITADVLDELKDVAAEAIEEAQKLDAAEKALDDAYAADQSDQETYDKGVQEAKDALEAAQTEYDRREKELLAKLADILAKILGIGDDGSPIDNSKDWRDDDQDPTKPKPSSDKPGDSPSSDKPGDSPGDSTSSDSPGQTKLSSDTATPTQQQQQAYPSVTPQQAQQQQQQPSAAMSPSAGMPQSQSPSMSLNSPRPRDRDKDKRQDSDIDRGVLPIAAPVATPVPIDRGTSGTGITTRDVSGKPSTGLSTAGQVPGAANANNQRGMGGSGGMVGGGAPIGAGSKSDTASKRSSKRFDLESLFTKRDDDDQSVNSGSLSRDSLAATDKAREAEKDRMQEAMRESVKRLMNKKAG</sequence>
<gene>
    <name evidence="3" type="ORF">AWC04_01065</name>
</gene>
<feature type="compositionally biased region" description="Low complexity" evidence="2">
    <location>
        <begin position="148"/>
        <end position="170"/>
    </location>
</feature>
<feature type="compositionally biased region" description="Gly residues" evidence="2">
    <location>
        <begin position="297"/>
        <end position="311"/>
    </location>
</feature>
<feature type="region of interest" description="Disordered" evidence="2">
    <location>
        <begin position="116"/>
        <end position="385"/>
    </location>
</feature>
<feature type="compositionally biased region" description="Polar residues" evidence="2">
    <location>
        <begin position="265"/>
        <end position="284"/>
    </location>
</feature>
<accession>A0A1X1RNH0</accession>
<feature type="coiled-coil region" evidence="1">
    <location>
        <begin position="39"/>
        <end position="101"/>
    </location>
</feature>
<dbReference type="EMBL" id="LQOJ01000005">
    <property type="protein sequence ID" value="ORV10047.1"/>
    <property type="molecule type" value="Genomic_DNA"/>
</dbReference>
<evidence type="ECO:0000256" key="1">
    <source>
        <dbReference type="SAM" id="Coils"/>
    </source>
</evidence>
<comment type="caution">
    <text evidence="3">The sequence shown here is derived from an EMBL/GenBank/DDBJ whole genome shotgun (WGS) entry which is preliminary data.</text>
</comment>
<feature type="compositionally biased region" description="Basic and acidic residues" evidence="2">
    <location>
        <begin position="227"/>
        <end position="243"/>
    </location>
</feature>
<evidence type="ECO:0000313" key="4">
    <source>
        <dbReference type="Proteomes" id="UP000193484"/>
    </source>
</evidence>
<feature type="compositionally biased region" description="Low complexity" evidence="2">
    <location>
        <begin position="177"/>
        <end position="216"/>
    </location>
</feature>
<keyword evidence="4" id="KW-1185">Reference proteome</keyword>
<evidence type="ECO:0000256" key="2">
    <source>
        <dbReference type="SAM" id="MobiDB-lite"/>
    </source>
</evidence>
<proteinExistence type="predicted"/>
<evidence type="ECO:0000313" key="3">
    <source>
        <dbReference type="EMBL" id="ORV10047.1"/>
    </source>
</evidence>
<dbReference type="AlphaFoldDB" id="A0A1X1RNH0"/>